<dbReference type="Pfam" id="PF04464">
    <property type="entry name" value="Glyphos_transf"/>
    <property type="match status" value="1"/>
</dbReference>
<dbReference type="Gene3D" id="3.40.50.11820">
    <property type="match status" value="1"/>
</dbReference>
<dbReference type="PANTHER" id="PTHR12526:SF630">
    <property type="entry name" value="GLYCOSYLTRANSFERASE"/>
    <property type="match status" value="1"/>
</dbReference>
<dbReference type="Gene3D" id="3.40.50.2000">
    <property type="entry name" value="Glycogen Phosphorylase B"/>
    <property type="match status" value="2"/>
</dbReference>
<dbReference type="InterPro" id="IPR001296">
    <property type="entry name" value="Glyco_trans_1"/>
</dbReference>
<keyword evidence="3" id="KW-1185">Reference proteome</keyword>
<dbReference type="SUPFAM" id="SSF53756">
    <property type="entry name" value="UDP-Glycosyltransferase/glycogen phosphorylase"/>
    <property type="match status" value="1"/>
</dbReference>
<dbReference type="EMBL" id="FMAO01000001">
    <property type="protein sequence ID" value="SCB79169.1"/>
    <property type="molecule type" value="Genomic_DNA"/>
</dbReference>
<dbReference type="InterPro" id="IPR043149">
    <property type="entry name" value="TagF_N"/>
</dbReference>
<protein>
    <submittedName>
        <fullName evidence="2">Glycosyltransferase involved in cell wall bisynthesis</fullName>
    </submittedName>
</protein>
<sequence>MGKNFSKLTDNQLIQYQNNDKKVKTIADYTTLYNQPIPLKENLLFAESYSGNYLSYSIVQFIKQVIKEFKNMKVVLSTTNMQSFYSAFSEKEQKSIYVVKRDSYKYIFALVQSKFIINDGDFPDYFISKKNQIVINTAEAFLGFYTDELSMFEKRSQRAILQSDYLLMTDFEQQKLFDRIKLHNIKNFYLSIMKCNLASQNPKWNVIFLKKNSNLDSDQQLKKFIKVNKIEGKVVLLVHPSELKFYKSLADFGKYVRPFDYSIVDFLNNIKSVYSDSDILLSKNIFNSFDKFIILENQTLENYSPVLQNSSHTVKDLLTSNKIWNEVSNGKKNIIIYAGGFQNNGVTTSAINLSYNIDYKKYNLIYIDKSKYDESSKKNVSRLNKLSTLIFRTGATDYLMEERIPASKLQAVEGYDSLSKKEKSYAINVFQRELVRLLGNTAIDVAIDFSGYVVFWTSIMAFSTAKTKLIYQHNDMYAELTKIVDGKLKHANKLPQVFKLYKFFDSIVSVGKKTLELNAEHLSKYGNISQYKYVANSIVVDDILSKSRDNSNVISLNNHDYLEEEGIFKMLPDIDEFNLVNIGRMGPEKDQQKLVKAFDKAKKELKIPMKLFILGSGELEKKLKEQVSMLGLESDVVFVGQVANPYIFLKRASLFVLSSNHEGQPMVLLEALTLEKPIIATDIAGNRSVLGDDYSDCLVDNSVIGISDRIVSLYKENKINSSNVFFDSNKYNKDAMSLFYSIIDEDNYKGHKYES</sequence>
<dbReference type="Proteomes" id="UP000199268">
    <property type="component" value="Unassembled WGS sequence"/>
</dbReference>
<evidence type="ECO:0000313" key="3">
    <source>
        <dbReference type="Proteomes" id="UP000199268"/>
    </source>
</evidence>
<dbReference type="AlphaFoldDB" id="A0A1C3Z9W4"/>
<dbReference type="STRING" id="1505725.GA0061074_101383"/>
<dbReference type="GO" id="GO:0016020">
    <property type="term" value="C:membrane"/>
    <property type="evidence" value="ECO:0007669"/>
    <property type="project" value="InterPro"/>
</dbReference>
<dbReference type="Pfam" id="PF00534">
    <property type="entry name" value="Glycos_transf_1"/>
    <property type="match status" value="1"/>
</dbReference>
<dbReference type="CDD" id="cd03811">
    <property type="entry name" value="GT4_GT28_WabH-like"/>
    <property type="match status" value="1"/>
</dbReference>
<reference evidence="3" key="1">
    <citation type="submission" date="2016-08" db="EMBL/GenBank/DDBJ databases">
        <authorList>
            <person name="Varghese N."/>
            <person name="Submissions Spin"/>
        </authorList>
    </citation>
    <scope>NUCLEOTIDE SEQUENCE [LARGE SCALE GENOMIC DNA]</scope>
    <source>
        <strain evidence="3">R-53094</strain>
    </source>
</reference>
<name>A0A1C3Z9W4_9LACO</name>
<gene>
    <name evidence="2" type="ORF">GA0061074_101383</name>
</gene>
<accession>A0A1C3Z9W4</accession>
<feature type="domain" description="Glycosyl transferase family 1" evidence="1">
    <location>
        <begin position="575"/>
        <end position="718"/>
    </location>
</feature>
<keyword evidence="2" id="KW-0808">Transferase</keyword>
<dbReference type="InterPro" id="IPR007554">
    <property type="entry name" value="Glycerophosphate_synth"/>
</dbReference>
<proteinExistence type="predicted"/>
<evidence type="ECO:0000313" key="2">
    <source>
        <dbReference type="EMBL" id="SCB79169.1"/>
    </source>
</evidence>
<dbReference type="GO" id="GO:0016757">
    <property type="term" value="F:glycosyltransferase activity"/>
    <property type="evidence" value="ECO:0007669"/>
    <property type="project" value="InterPro"/>
</dbReference>
<dbReference type="OrthoDB" id="9804196at2"/>
<organism evidence="2 3">
    <name type="scientific">Weissella bombi</name>
    <dbReference type="NCBI Taxonomy" id="1505725"/>
    <lineage>
        <taxon>Bacteria</taxon>
        <taxon>Bacillati</taxon>
        <taxon>Bacillota</taxon>
        <taxon>Bacilli</taxon>
        <taxon>Lactobacillales</taxon>
        <taxon>Lactobacillaceae</taxon>
        <taxon>Weissella</taxon>
    </lineage>
</organism>
<dbReference type="GO" id="GO:0047355">
    <property type="term" value="F:CDP-glycerol glycerophosphotransferase activity"/>
    <property type="evidence" value="ECO:0007669"/>
    <property type="project" value="InterPro"/>
</dbReference>
<dbReference type="RefSeq" id="WP_092461407.1">
    <property type="nucleotide sequence ID" value="NZ_BJEE01000002.1"/>
</dbReference>
<dbReference type="PANTHER" id="PTHR12526">
    <property type="entry name" value="GLYCOSYLTRANSFERASE"/>
    <property type="match status" value="1"/>
</dbReference>
<evidence type="ECO:0000259" key="1">
    <source>
        <dbReference type="Pfam" id="PF00534"/>
    </source>
</evidence>